<evidence type="ECO:0000256" key="13">
    <source>
        <dbReference type="ARBA" id="ARBA00047990"/>
    </source>
</evidence>
<evidence type="ECO:0000256" key="5">
    <source>
        <dbReference type="ARBA" id="ARBA00022448"/>
    </source>
</evidence>
<dbReference type="GO" id="GO:0006783">
    <property type="term" value="P:heme biosynthetic process"/>
    <property type="evidence" value="ECO:0007669"/>
    <property type="project" value="UniProtKB-KW"/>
</dbReference>
<evidence type="ECO:0000313" key="15">
    <source>
        <dbReference type="EMBL" id="ELU07617.1"/>
    </source>
</evidence>
<dbReference type="GO" id="GO:0051537">
    <property type="term" value="F:2 iron, 2 sulfur cluster binding"/>
    <property type="evidence" value="ECO:0007669"/>
    <property type="project" value="TreeGrafter"/>
</dbReference>
<evidence type="ECO:0000256" key="1">
    <source>
        <dbReference type="ARBA" id="ARBA00004173"/>
    </source>
</evidence>
<evidence type="ECO:0000256" key="7">
    <source>
        <dbReference type="ARBA" id="ARBA00022946"/>
    </source>
</evidence>
<comment type="similarity">
    <text evidence="2">Belongs to the frataxin family.</text>
</comment>
<name>R7UMS5_CAPTE</name>
<evidence type="ECO:0000256" key="6">
    <source>
        <dbReference type="ARBA" id="ARBA00022496"/>
    </source>
</evidence>
<evidence type="ECO:0000256" key="4">
    <source>
        <dbReference type="ARBA" id="ARBA00022434"/>
    </source>
</evidence>
<dbReference type="PANTHER" id="PTHR16821">
    <property type="entry name" value="FRATAXIN"/>
    <property type="match status" value="1"/>
</dbReference>
<dbReference type="InterPro" id="IPR002908">
    <property type="entry name" value="Frataxin/CyaY"/>
</dbReference>
<dbReference type="PANTHER" id="PTHR16821:SF2">
    <property type="entry name" value="FRATAXIN, MITOCHONDRIAL"/>
    <property type="match status" value="1"/>
</dbReference>
<dbReference type="Proteomes" id="UP000014760">
    <property type="component" value="Unassembled WGS sequence"/>
</dbReference>
<keyword evidence="4" id="KW-0409">Iron storage</keyword>
<dbReference type="GO" id="GO:0016226">
    <property type="term" value="P:iron-sulfur cluster assembly"/>
    <property type="evidence" value="ECO:0007669"/>
    <property type="project" value="InterPro"/>
</dbReference>
<dbReference type="HOGENOM" id="CLU_080880_4_0_1"/>
<evidence type="ECO:0000256" key="11">
    <source>
        <dbReference type="ARBA" id="ARBA00023128"/>
    </source>
</evidence>
<dbReference type="GO" id="GO:0008199">
    <property type="term" value="F:ferric iron binding"/>
    <property type="evidence" value="ECO:0007669"/>
    <property type="project" value="InterPro"/>
</dbReference>
<dbReference type="PRINTS" id="PR00904">
    <property type="entry name" value="FRATAXIN"/>
</dbReference>
<comment type="catalytic activity">
    <reaction evidence="13">
        <text>4 Fe(2+) + O2 + 4 H(+) = 4 Fe(3+) + 2 H2O</text>
        <dbReference type="Rhea" id="RHEA:11148"/>
        <dbReference type="ChEBI" id="CHEBI:15377"/>
        <dbReference type="ChEBI" id="CHEBI:15378"/>
        <dbReference type="ChEBI" id="CHEBI:15379"/>
        <dbReference type="ChEBI" id="CHEBI:29033"/>
        <dbReference type="ChEBI" id="CHEBI:29034"/>
        <dbReference type="EC" id="1.16.3.1"/>
    </reaction>
</comment>
<keyword evidence="10" id="KW-0406">Ion transport</keyword>
<dbReference type="GO" id="GO:0034986">
    <property type="term" value="F:iron chaperone activity"/>
    <property type="evidence" value="ECO:0007669"/>
    <property type="project" value="TreeGrafter"/>
</dbReference>
<organism evidence="14">
    <name type="scientific">Capitella teleta</name>
    <name type="common">Polychaete worm</name>
    <dbReference type="NCBI Taxonomy" id="283909"/>
    <lineage>
        <taxon>Eukaryota</taxon>
        <taxon>Metazoa</taxon>
        <taxon>Spiralia</taxon>
        <taxon>Lophotrochozoa</taxon>
        <taxon>Annelida</taxon>
        <taxon>Polychaeta</taxon>
        <taxon>Sedentaria</taxon>
        <taxon>Scolecida</taxon>
        <taxon>Capitellidae</taxon>
        <taxon>Capitella</taxon>
    </lineage>
</organism>
<evidence type="ECO:0000256" key="12">
    <source>
        <dbReference type="ARBA" id="ARBA00023133"/>
    </source>
</evidence>
<dbReference type="FunFam" id="3.30.920.10:FF:000002">
    <property type="entry name" value="Frataxin, mitochondrial"/>
    <property type="match status" value="1"/>
</dbReference>
<sequence>MIIFFFCRNLSQAEFEDVCEETLDSLAEFFEDLGDSNFTSDEYDINFASGVLTVQLGGDRGTYVINKQSPNKQVWLSSPSSGPKRYDFLNSTWIYKHDGMTLHDLLTSEISTAFSTEIDFTNCSYGKKS</sequence>
<dbReference type="SMART" id="SM01219">
    <property type="entry name" value="Frataxin_Cyay"/>
    <property type="match status" value="1"/>
</dbReference>
<dbReference type="STRING" id="283909.R7UMS5"/>
<dbReference type="EC" id="1.16.3.1" evidence="3"/>
<proteinExistence type="inferred from homology"/>
<evidence type="ECO:0000256" key="10">
    <source>
        <dbReference type="ARBA" id="ARBA00023065"/>
    </source>
</evidence>
<keyword evidence="9" id="KW-0408">Iron</keyword>
<evidence type="ECO:0000313" key="14">
    <source>
        <dbReference type="EMBL" id="ELU05232.1"/>
    </source>
</evidence>
<dbReference type="CDD" id="cd00503">
    <property type="entry name" value="Frataxin"/>
    <property type="match status" value="1"/>
</dbReference>
<gene>
    <name evidence="14" type="ORF">CAPTEDRAFT_132980</name>
    <name evidence="15" type="ORF">CAPTEDRAFT_156441</name>
</gene>
<dbReference type="NCBIfam" id="TIGR03421">
    <property type="entry name" value="FeS_CyaY"/>
    <property type="match status" value="1"/>
</dbReference>
<reference evidence="16" key="3">
    <citation type="submission" date="2015-06" db="UniProtKB">
        <authorList>
            <consortium name="EnsemblMetazoa"/>
        </authorList>
    </citation>
    <scope>IDENTIFICATION</scope>
</reference>
<reference evidence="14 17" key="2">
    <citation type="journal article" date="2013" name="Nature">
        <title>Insights into bilaterian evolution from three spiralian genomes.</title>
        <authorList>
            <person name="Simakov O."/>
            <person name="Marletaz F."/>
            <person name="Cho S.J."/>
            <person name="Edsinger-Gonzales E."/>
            <person name="Havlak P."/>
            <person name="Hellsten U."/>
            <person name="Kuo D.H."/>
            <person name="Larsson T."/>
            <person name="Lv J."/>
            <person name="Arendt D."/>
            <person name="Savage R."/>
            <person name="Osoegawa K."/>
            <person name="de Jong P."/>
            <person name="Grimwood J."/>
            <person name="Chapman J.A."/>
            <person name="Shapiro H."/>
            <person name="Aerts A."/>
            <person name="Otillar R.P."/>
            <person name="Terry A.Y."/>
            <person name="Boore J.L."/>
            <person name="Grigoriev I.V."/>
            <person name="Lindberg D.R."/>
            <person name="Seaver E.C."/>
            <person name="Weisblat D.A."/>
            <person name="Putnam N.H."/>
            <person name="Rokhsar D.S."/>
        </authorList>
    </citation>
    <scope>NUCLEOTIDE SEQUENCE</scope>
    <source>
        <strain evidence="14 17">I ESC-2004</strain>
    </source>
</reference>
<keyword evidence="11" id="KW-0496">Mitochondrion</keyword>
<dbReference type="PROSITE" id="PS50810">
    <property type="entry name" value="FRATAXIN_2"/>
    <property type="match status" value="1"/>
</dbReference>
<keyword evidence="12" id="KW-0350">Heme biosynthesis</keyword>
<evidence type="ECO:0000256" key="8">
    <source>
        <dbReference type="ARBA" id="ARBA00023002"/>
    </source>
</evidence>
<dbReference type="SUPFAM" id="SSF55387">
    <property type="entry name" value="Frataxin/Nqo15-like"/>
    <property type="match status" value="1"/>
</dbReference>
<dbReference type="FunCoup" id="R7UMS5">
    <property type="interactions" value="645"/>
</dbReference>
<dbReference type="GO" id="GO:0006879">
    <property type="term" value="P:intracellular iron ion homeostasis"/>
    <property type="evidence" value="ECO:0007669"/>
    <property type="project" value="UniProtKB-KW"/>
</dbReference>
<keyword evidence="17" id="KW-1185">Reference proteome</keyword>
<dbReference type="InterPro" id="IPR020895">
    <property type="entry name" value="Frataxin_CS"/>
</dbReference>
<evidence type="ECO:0000256" key="3">
    <source>
        <dbReference type="ARBA" id="ARBA00013107"/>
    </source>
</evidence>
<dbReference type="Gene3D" id="3.30.920.10">
    <property type="entry name" value="Frataxin/CyaY"/>
    <property type="match status" value="1"/>
</dbReference>
<dbReference type="Pfam" id="PF01491">
    <property type="entry name" value="Frataxin_Cyay"/>
    <property type="match status" value="1"/>
</dbReference>
<dbReference type="AlphaFoldDB" id="R7UMS5"/>
<evidence type="ECO:0000313" key="16">
    <source>
        <dbReference type="EnsemblMetazoa" id="CapteP132980"/>
    </source>
</evidence>
<dbReference type="EnsemblMetazoa" id="CapteT156441">
    <property type="protein sequence ID" value="CapteP156441"/>
    <property type="gene ID" value="CapteG156441"/>
</dbReference>
<dbReference type="EnsemblMetazoa" id="CapteT132980">
    <property type="protein sequence ID" value="CapteP132980"/>
    <property type="gene ID" value="CapteG132980"/>
</dbReference>
<keyword evidence="6" id="KW-0410">Iron transport</keyword>
<dbReference type="InterPro" id="IPR036524">
    <property type="entry name" value="Frataxin/CyaY_sf"/>
</dbReference>
<comment type="subcellular location">
    <subcellularLocation>
        <location evidence="1">Mitochondrion</location>
    </subcellularLocation>
</comment>
<keyword evidence="5" id="KW-0813">Transport</keyword>
<dbReference type="EMBL" id="AMQN01023579">
    <property type="status" value="NOT_ANNOTATED_CDS"/>
    <property type="molecule type" value="Genomic_DNA"/>
</dbReference>
<dbReference type="PROSITE" id="PS01344">
    <property type="entry name" value="FRATAXIN_1"/>
    <property type="match status" value="1"/>
</dbReference>
<dbReference type="GO" id="GO:0008198">
    <property type="term" value="F:ferrous iron binding"/>
    <property type="evidence" value="ECO:0007669"/>
    <property type="project" value="TreeGrafter"/>
</dbReference>
<evidence type="ECO:0000313" key="17">
    <source>
        <dbReference type="Proteomes" id="UP000014760"/>
    </source>
</evidence>
<dbReference type="NCBIfam" id="TIGR03422">
    <property type="entry name" value="mito_frataxin"/>
    <property type="match status" value="1"/>
</dbReference>
<dbReference type="GO" id="GO:0006826">
    <property type="term" value="P:iron ion transport"/>
    <property type="evidence" value="ECO:0007669"/>
    <property type="project" value="UniProtKB-KW"/>
</dbReference>
<dbReference type="GO" id="GO:0005739">
    <property type="term" value="C:mitochondrion"/>
    <property type="evidence" value="ECO:0007669"/>
    <property type="project" value="UniProtKB-SubCell"/>
</dbReference>
<evidence type="ECO:0000256" key="9">
    <source>
        <dbReference type="ARBA" id="ARBA00023004"/>
    </source>
</evidence>
<dbReference type="OMA" id="YEVEYHS"/>
<dbReference type="GO" id="GO:0004322">
    <property type="term" value="F:ferroxidase activity"/>
    <property type="evidence" value="ECO:0007669"/>
    <property type="project" value="UniProtKB-EC"/>
</dbReference>
<dbReference type="InterPro" id="IPR017789">
    <property type="entry name" value="Frataxin"/>
</dbReference>
<dbReference type="EMBL" id="KB301711">
    <property type="protein sequence ID" value="ELU05232.1"/>
    <property type="molecule type" value="Genomic_DNA"/>
</dbReference>
<evidence type="ECO:0000256" key="2">
    <source>
        <dbReference type="ARBA" id="ARBA00008183"/>
    </source>
</evidence>
<protein>
    <recommendedName>
        <fullName evidence="3">ferroxidase</fullName>
        <ecNumber evidence="3">1.16.3.1</ecNumber>
    </recommendedName>
</protein>
<accession>R7UMS5</accession>
<dbReference type="OrthoDB" id="1897642at2759"/>
<dbReference type="EMBL" id="AMQN01022163">
    <property type="status" value="NOT_ANNOTATED_CDS"/>
    <property type="molecule type" value="Genomic_DNA"/>
</dbReference>
<reference evidence="17" key="1">
    <citation type="submission" date="2012-12" db="EMBL/GenBank/DDBJ databases">
        <authorList>
            <person name="Hellsten U."/>
            <person name="Grimwood J."/>
            <person name="Chapman J.A."/>
            <person name="Shapiro H."/>
            <person name="Aerts A."/>
            <person name="Otillar R.P."/>
            <person name="Terry A.Y."/>
            <person name="Boore J.L."/>
            <person name="Simakov O."/>
            <person name="Marletaz F."/>
            <person name="Cho S.-J."/>
            <person name="Edsinger-Gonzales E."/>
            <person name="Havlak P."/>
            <person name="Kuo D.-H."/>
            <person name="Larsson T."/>
            <person name="Lv J."/>
            <person name="Arendt D."/>
            <person name="Savage R."/>
            <person name="Osoegawa K."/>
            <person name="de Jong P."/>
            <person name="Lindberg D.R."/>
            <person name="Seaver E.C."/>
            <person name="Weisblat D.A."/>
            <person name="Putnam N.H."/>
            <person name="Grigoriev I.V."/>
            <person name="Rokhsar D.S."/>
        </authorList>
    </citation>
    <scope>NUCLEOTIDE SEQUENCE</scope>
    <source>
        <strain evidence="17">I ESC-2004</strain>
    </source>
</reference>
<dbReference type="EMBL" id="KB299724">
    <property type="protein sequence ID" value="ELU07617.1"/>
    <property type="molecule type" value="Genomic_DNA"/>
</dbReference>
<keyword evidence="7" id="KW-0809">Transit peptide</keyword>
<keyword evidence="8" id="KW-0560">Oxidoreductase</keyword>